<dbReference type="GO" id="GO:1904680">
    <property type="term" value="F:peptide transmembrane transporter activity"/>
    <property type="evidence" value="ECO:0007669"/>
    <property type="project" value="TreeGrafter"/>
</dbReference>
<keyword evidence="4" id="KW-1185">Reference proteome</keyword>
<gene>
    <name evidence="3" type="ORF">EV192_110315</name>
</gene>
<dbReference type="OrthoDB" id="5240629at2"/>
<dbReference type="Proteomes" id="UP000295680">
    <property type="component" value="Unassembled WGS sequence"/>
</dbReference>
<dbReference type="EMBL" id="SLWS01000010">
    <property type="protein sequence ID" value="TCO53725.1"/>
    <property type="molecule type" value="Genomic_DNA"/>
</dbReference>
<sequence length="601" mass="65260">MLKNREKDVKRKTLVGATALAMSAAMVAAGCSAGGQNTQGPSGPKVQEGSVVVDKDGSLSKGPAADVPGSRKGGNINVIFRQDSAHYDPAWTNSSPDQTLQEMLYRRLTMYKIDNGKKILVGDLATNTGETTDGGKTWKFTLKDGVKYADGSPISTKDIKYAVSRSFAPKFAQGFPYLQTWLADSDDFTKVYPGVYEAGKQLGDDKVETPDDKTIIFKFNKPRPDLPFAVELGTAVPVPQAKDAKDAQDQDAAAIAAICSGPYKVVAHDVDKSLKLVRNDKWDPASDAIRHQYADTYSFEFGPQIDAVTDRLSASAGDDKNSVGSYSAVAPAKLATVMNDPKLKQQVIDTPTTQVNVYSINNTRVTDINVRKALLVAFPKEAARLQNGGPYYGDYATTLGSPSLLGWSKYDLPGVTDVDPKGDPEKAKKMLTDAGKLGYEISLGYTQTPTSEKEALAVADGLEKGGFKVNKLPMQSKTFLNAREQFNNNLDLYWYAWAPDWPTGATVYGELYDGRKVGDGRPNNSHFKNDAVNSELDRIMQIVDPAEQGKAFNELDKKIMEQVPAIPYVYQRRQLMVGSNVGGGAADAHDVLNLNSLFLKS</sequence>
<evidence type="ECO:0000313" key="4">
    <source>
        <dbReference type="Proteomes" id="UP000295680"/>
    </source>
</evidence>
<dbReference type="Gene3D" id="3.40.190.10">
    <property type="entry name" value="Periplasmic binding protein-like II"/>
    <property type="match status" value="1"/>
</dbReference>
<dbReference type="PANTHER" id="PTHR30290">
    <property type="entry name" value="PERIPLASMIC BINDING COMPONENT OF ABC TRANSPORTER"/>
    <property type="match status" value="1"/>
</dbReference>
<dbReference type="AlphaFoldDB" id="A0A4R2JHX8"/>
<dbReference type="InterPro" id="IPR000914">
    <property type="entry name" value="SBP_5_dom"/>
</dbReference>
<keyword evidence="1" id="KW-0732">Signal</keyword>
<organism evidence="3 4">
    <name type="scientific">Actinocrispum wychmicini</name>
    <dbReference type="NCBI Taxonomy" id="1213861"/>
    <lineage>
        <taxon>Bacteria</taxon>
        <taxon>Bacillati</taxon>
        <taxon>Actinomycetota</taxon>
        <taxon>Actinomycetes</taxon>
        <taxon>Pseudonocardiales</taxon>
        <taxon>Pseudonocardiaceae</taxon>
        <taxon>Actinocrispum</taxon>
    </lineage>
</organism>
<dbReference type="InterPro" id="IPR039424">
    <property type="entry name" value="SBP_5"/>
</dbReference>
<dbReference type="Gene3D" id="3.10.105.10">
    <property type="entry name" value="Dipeptide-binding Protein, Domain 3"/>
    <property type="match status" value="1"/>
</dbReference>
<dbReference type="PROSITE" id="PS51257">
    <property type="entry name" value="PROKAR_LIPOPROTEIN"/>
    <property type="match status" value="1"/>
</dbReference>
<evidence type="ECO:0000313" key="3">
    <source>
        <dbReference type="EMBL" id="TCO53725.1"/>
    </source>
</evidence>
<dbReference type="PIRSF" id="PIRSF002741">
    <property type="entry name" value="MppA"/>
    <property type="match status" value="1"/>
</dbReference>
<feature type="domain" description="Solute-binding protein family 5" evidence="2">
    <location>
        <begin position="121"/>
        <end position="516"/>
    </location>
</feature>
<dbReference type="GO" id="GO:0042597">
    <property type="term" value="C:periplasmic space"/>
    <property type="evidence" value="ECO:0007669"/>
    <property type="project" value="UniProtKB-ARBA"/>
</dbReference>
<evidence type="ECO:0000259" key="2">
    <source>
        <dbReference type="Pfam" id="PF00496"/>
    </source>
</evidence>
<evidence type="ECO:0000256" key="1">
    <source>
        <dbReference type="SAM" id="SignalP"/>
    </source>
</evidence>
<feature type="chain" id="PRO_5039511149" evidence="1">
    <location>
        <begin position="29"/>
        <end position="601"/>
    </location>
</feature>
<accession>A0A4R2JHX8</accession>
<protein>
    <submittedName>
        <fullName evidence="3">Peptide/nickel transport system substrate-binding protein</fullName>
    </submittedName>
</protein>
<dbReference type="CDD" id="cd08506">
    <property type="entry name" value="PBP2_clavulanate_OppA2"/>
    <property type="match status" value="1"/>
</dbReference>
<dbReference type="GO" id="GO:0015833">
    <property type="term" value="P:peptide transport"/>
    <property type="evidence" value="ECO:0007669"/>
    <property type="project" value="TreeGrafter"/>
</dbReference>
<dbReference type="GO" id="GO:0043190">
    <property type="term" value="C:ATP-binding cassette (ABC) transporter complex"/>
    <property type="evidence" value="ECO:0007669"/>
    <property type="project" value="InterPro"/>
</dbReference>
<comment type="caution">
    <text evidence="3">The sequence shown here is derived from an EMBL/GenBank/DDBJ whole genome shotgun (WGS) entry which is preliminary data.</text>
</comment>
<dbReference type="Pfam" id="PF00496">
    <property type="entry name" value="SBP_bac_5"/>
    <property type="match status" value="1"/>
</dbReference>
<reference evidence="3 4" key="1">
    <citation type="submission" date="2019-03" db="EMBL/GenBank/DDBJ databases">
        <title>Genomic Encyclopedia of Type Strains, Phase IV (KMG-IV): sequencing the most valuable type-strain genomes for metagenomic binning, comparative biology and taxonomic classification.</title>
        <authorList>
            <person name="Goeker M."/>
        </authorList>
    </citation>
    <scope>NUCLEOTIDE SEQUENCE [LARGE SCALE GENOMIC DNA]</scope>
    <source>
        <strain evidence="3 4">DSM 45934</strain>
    </source>
</reference>
<dbReference type="SUPFAM" id="SSF53850">
    <property type="entry name" value="Periplasmic binding protein-like II"/>
    <property type="match status" value="1"/>
</dbReference>
<name>A0A4R2JHX8_9PSEU</name>
<feature type="signal peptide" evidence="1">
    <location>
        <begin position="1"/>
        <end position="28"/>
    </location>
</feature>
<dbReference type="InterPro" id="IPR030678">
    <property type="entry name" value="Peptide/Ni-bd"/>
</dbReference>
<proteinExistence type="predicted"/>
<dbReference type="PANTHER" id="PTHR30290:SF83">
    <property type="entry name" value="ABC TRANSPORTER SUBSTRATE-BINDING PROTEIN"/>
    <property type="match status" value="1"/>
</dbReference>